<reference evidence="1 2" key="1">
    <citation type="journal article" date="2014" name="Genome Biol. Evol.">
        <title>The secreted proteins of Achlya hypogyna and Thraustotheca clavata identify the ancestral oomycete secretome and reveal gene acquisitions by horizontal gene transfer.</title>
        <authorList>
            <person name="Misner I."/>
            <person name="Blouin N."/>
            <person name="Leonard G."/>
            <person name="Richards T.A."/>
            <person name="Lane C.E."/>
        </authorList>
    </citation>
    <scope>NUCLEOTIDE SEQUENCE [LARGE SCALE GENOMIC DNA]</scope>
    <source>
        <strain evidence="1 2">ATCC 34112</strain>
    </source>
</reference>
<dbReference type="AlphaFoldDB" id="A0A1W0A5X3"/>
<accession>A0A1W0A5X3</accession>
<protein>
    <submittedName>
        <fullName evidence="1">Uncharacterized protein</fullName>
    </submittedName>
</protein>
<dbReference type="Proteomes" id="UP000243217">
    <property type="component" value="Unassembled WGS sequence"/>
</dbReference>
<dbReference type="EMBL" id="JNBS01000429">
    <property type="protein sequence ID" value="OQS05687.1"/>
    <property type="molecule type" value="Genomic_DNA"/>
</dbReference>
<comment type="caution">
    <text evidence="1">The sequence shown here is derived from an EMBL/GenBank/DDBJ whole genome shotgun (WGS) entry which is preliminary data.</text>
</comment>
<name>A0A1W0A5X3_9STRA</name>
<evidence type="ECO:0000313" key="2">
    <source>
        <dbReference type="Proteomes" id="UP000243217"/>
    </source>
</evidence>
<gene>
    <name evidence="1" type="ORF">THRCLA_20556</name>
</gene>
<organism evidence="1 2">
    <name type="scientific">Thraustotheca clavata</name>
    <dbReference type="NCBI Taxonomy" id="74557"/>
    <lineage>
        <taxon>Eukaryota</taxon>
        <taxon>Sar</taxon>
        <taxon>Stramenopiles</taxon>
        <taxon>Oomycota</taxon>
        <taxon>Saprolegniomycetes</taxon>
        <taxon>Saprolegniales</taxon>
        <taxon>Achlyaceae</taxon>
        <taxon>Thraustotheca</taxon>
    </lineage>
</organism>
<proteinExistence type="predicted"/>
<keyword evidence="2" id="KW-1185">Reference proteome</keyword>
<evidence type="ECO:0000313" key="1">
    <source>
        <dbReference type="EMBL" id="OQS05687.1"/>
    </source>
</evidence>
<sequence length="150" mass="17191">MQLVCVYLTRFIELFYSAIYTTLCYKKLTSCLGDHITLAQTYRASLDRTCSYKNMDLELHCTSAEIEIGIALRVTSALWIGFSCVAFCYSLEPFVYILDKPSAFLAGILSLETQRYLHIFDTKSWRYIAVPISLTRKGDEKLHGMPLSQF</sequence>